<evidence type="ECO:0000313" key="5">
    <source>
        <dbReference type="Proteomes" id="UP000274920"/>
    </source>
</evidence>
<organism evidence="4 5">
    <name type="scientific">Schaedlerella arabinosiphila</name>
    <dbReference type="NCBI Taxonomy" id="2044587"/>
    <lineage>
        <taxon>Bacteria</taxon>
        <taxon>Bacillati</taxon>
        <taxon>Bacillota</taxon>
        <taxon>Clostridia</taxon>
        <taxon>Lachnospirales</taxon>
        <taxon>Lachnospiraceae</taxon>
        <taxon>Schaedlerella</taxon>
    </lineage>
</organism>
<name>A0A426DNG9_9FIRM</name>
<protein>
    <submittedName>
        <fullName evidence="4">Pilus assembly protein</fullName>
    </submittedName>
</protein>
<dbReference type="InterPro" id="IPR012495">
    <property type="entry name" value="TadE-like_dom"/>
</dbReference>
<feature type="compositionally biased region" description="Polar residues" evidence="1">
    <location>
        <begin position="169"/>
        <end position="183"/>
    </location>
</feature>
<keyword evidence="2" id="KW-0472">Membrane</keyword>
<keyword evidence="2" id="KW-0812">Transmembrane</keyword>
<dbReference type="Proteomes" id="UP000274920">
    <property type="component" value="Unassembled WGS sequence"/>
</dbReference>
<evidence type="ECO:0000256" key="1">
    <source>
        <dbReference type="SAM" id="MobiDB-lite"/>
    </source>
</evidence>
<keyword evidence="5" id="KW-1185">Reference proteome</keyword>
<feature type="region of interest" description="Disordered" evidence="1">
    <location>
        <begin position="146"/>
        <end position="183"/>
    </location>
</feature>
<dbReference type="Pfam" id="PF07811">
    <property type="entry name" value="TadE"/>
    <property type="match status" value="1"/>
</dbReference>
<sequence length="183" mass="20374">MRRKRISACGGRGLKGVITVELSYLFPIILMIFLVIVYTTFYFHDKNILIGAASETAVVGAQLERRPGENGRADLAGFYQERIRGKLILFSGAEASVDTTRRWVEVSAYAERKWMRLHVVQRAALAQPETAIRRLWLLDRLQEAGKKETTEEGSSADQIEGSKTDQKAIGQTGSGTAVESQKK</sequence>
<keyword evidence="2" id="KW-1133">Transmembrane helix</keyword>
<evidence type="ECO:0000256" key="2">
    <source>
        <dbReference type="SAM" id="Phobius"/>
    </source>
</evidence>
<proteinExistence type="predicted"/>
<feature type="domain" description="TadE-like" evidence="3">
    <location>
        <begin position="16"/>
        <end position="57"/>
    </location>
</feature>
<evidence type="ECO:0000313" key="4">
    <source>
        <dbReference type="EMBL" id="RRK34325.1"/>
    </source>
</evidence>
<reference evidence="4" key="1">
    <citation type="submission" date="2018-10" db="EMBL/GenBank/DDBJ databases">
        <title>Schaedlerella arabinophila gen. nov. sp. nov., isolated from the mouse intestinal tract and comparative analysis with the genome of the closely related altered Schaedler flora strain ASF502.</title>
        <authorList>
            <person name="Miyake S."/>
            <person name="Soh M."/>
            <person name="Seedorf H."/>
        </authorList>
    </citation>
    <scope>NUCLEOTIDE SEQUENCE [LARGE SCALE GENOMIC DNA]</scope>
    <source>
        <strain evidence="4">DSM 106076</strain>
    </source>
</reference>
<dbReference type="EMBL" id="RHJS01000002">
    <property type="protein sequence ID" value="RRK34325.1"/>
    <property type="molecule type" value="Genomic_DNA"/>
</dbReference>
<accession>A0A426DNG9</accession>
<evidence type="ECO:0000259" key="3">
    <source>
        <dbReference type="Pfam" id="PF07811"/>
    </source>
</evidence>
<dbReference type="RefSeq" id="WP_125129470.1">
    <property type="nucleotide sequence ID" value="NZ_RHJS01000002.1"/>
</dbReference>
<gene>
    <name evidence="4" type="ORF">EBB54_25585</name>
</gene>
<comment type="caution">
    <text evidence="4">The sequence shown here is derived from an EMBL/GenBank/DDBJ whole genome shotgun (WGS) entry which is preliminary data.</text>
</comment>
<feature type="transmembrane region" description="Helical" evidence="2">
    <location>
        <begin position="21"/>
        <end position="43"/>
    </location>
</feature>
<dbReference type="AlphaFoldDB" id="A0A426DNG9"/>